<comment type="subcellular location">
    <subcellularLocation>
        <location evidence="4">Cytoplasm</location>
    </subcellularLocation>
</comment>
<dbReference type="CDD" id="cd04331">
    <property type="entry name" value="RNAP_E_N"/>
    <property type="match status" value="1"/>
</dbReference>
<dbReference type="GO" id="GO:0005737">
    <property type="term" value="C:cytoplasm"/>
    <property type="evidence" value="ECO:0007669"/>
    <property type="project" value="UniProtKB-SubCell"/>
</dbReference>
<keyword evidence="3 4" id="KW-0804">Transcription</keyword>
<dbReference type="CDD" id="cd04460">
    <property type="entry name" value="S1_RpoE"/>
    <property type="match status" value="1"/>
</dbReference>
<sequence length="187" mass="20628">MFMLVEVSEIVGIPPADFGKPLEKVVLNELRKRYEGAVDEELGYIIMVIDAKVDRVGRILPRDGSTYHRSTFTLLTYMPLLNEVVLGEVVEITDFGCFVRIGPLDGLIHISQIMDDYITYDEKNNMLVGRKSGRKLLVGDDVRGRINAVSLAGGAGGKVSLVTRQPMMGSLKWIEEDLAKAVQSSVG</sequence>
<comment type="function">
    <text evidence="4">DNA-dependent RNA polymerase (RNAP) catalyzes the transcription of DNA into RNA using the four ribonucleoside triphosphates as substrates.</text>
</comment>
<keyword evidence="4 7" id="KW-0808">Transferase</keyword>
<comment type="caution">
    <text evidence="7">The sequence shown here is derived from an EMBL/GenBank/DDBJ whole genome shotgun (WGS) entry which is preliminary data.</text>
</comment>
<dbReference type="InterPro" id="IPR003029">
    <property type="entry name" value="S1_domain"/>
</dbReference>
<dbReference type="SUPFAM" id="SSF88798">
    <property type="entry name" value="N-terminal, heterodimerisation domain of RBP7 (RpoE)"/>
    <property type="match status" value="1"/>
</dbReference>
<dbReference type="GO" id="GO:0003899">
    <property type="term" value="F:DNA-directed RNA polymerase activity"/>
    <property type="evidence" value="ECO:0007669"/>
    <property type="project" value="UniProtKB-UniRule"/>
</dbReference>
<dbReference type="Gene3D" id="3.30.1490.120">
    <property type="entry name" value="RNA polymerase Rpb7-like, N-terminal domain"/>
    <property type="match status" value="1"/>
</dbReference>
<comment type="catalytic activity">
    <reaction evidence="4">
        <text>RNA(n) + a ribonucleoside 5'-triphosphate = RNA(n+1) + diphosphate</text>
        <dbReference type="Rhea" id="RHEA:21248"/>
        <dbReference type="Rhea" id="RHEA-COMP:14527"/>
        <dbReference type="Rhea" id="RHEA-COMP:17342"/>
        <dbReference type="ChEBI" id="CHEBI:33019"/>
        <dbReference type="ChEBI" id="CHEBI:61557"/>
        <dbReference type="ChEBI" id="CHEBI:140395"/>
        <dbReference type="EC" id="2.7.7.6"/>
    </reaction>
</comment>
<dbReference type="PANTHER" id="PTHR12709">
    <property type="entry name" value="DNA-DIRECTED RNA POLYMERASE II, III"/>
    <property type="match status" value="1"/>
</dbReference>
<feature type="domain" description="S1 motif" evidence="5">
    <location>
        <begin position="82"/>
        <end position="164"/>
    </location>
</feature>
<dbReference type="NCBIfam" id="NF006333">
    <property type="entry name" value="PRK08563.1"/>
    <property type="match status" value="1"/>
</dbReference>
<dbReference type="InterPro" id="IPR046399">
    <property type="entry name" value="RNApol_Rpo7"/>
</dbReference>
<dbReference type="PANTHER" id="PTHR12709:SF4">
    <property type="entry name" value="DNA-DIRECTED RNA POLYMERASE II SUBUNIT RPB7"/>
    <property type="match status" value="1"/>
</dbReference>
<dbReference type="Pfam" id="PF00575">
    <property type="entry name" value="S1"/>
    <property type="match status" value="1"/>
</dbReference>
<evidence type="ECO:0000313" key="8">
    <source>
        <dbReference type="EMBL" id="HHN51775.1"/>
    </source>
</evidence>
<comment type="subunit">
    <text evidence="4">Part of the RNA polymerase complex. Forms a stalk with Rpo4 that extends from the main structure.</text>
</comment>
<dbReference type="InterPro" id="IPR036898">
    <property type="entry name" value="RNA_pol_Rpb7-like_N_sf"/>
</dbReference>
<evidence type="ECO:0000256" key="4">
    <source>
        <dbReference type="HAMAP-Rule" id="MF_00865"/>
    </source>
</evidence>
<gene>
    <name evidence="4" type="primary">rpo7</name>
    <name evidence="4" type="synonym">rpoE</name>
    <name evidence="8" type="ORF">ENM30_00520</name>
    <name evidence="7" type="ORF">ENT82_05460</name>
    <name evidence="6" type="ORF">ENU43_03230</name>
</gene>
<dbReference type="InterPro" id="IPR012340">
    <property type="entry name" value="NA-bd_OB-fold"/>
</dbReference>
<dbReference type="HAMAP" id="MF_00865">
    <property type="entry name" value="RNApol_arch_Rpo7"/>
    <property type="match status" value="1"/>
</dbReference>
<dbReference type="EC" id="2.7.7.6" evidence="4"/>
<dbReference type="Pfam" id="PF03876">
    <property type="entry name" value="SHS2_Rpb7-N"/>
    <property type="match status" value="1"/>
</dbReference>
<dbReference type="NCBIfam" id="TIGR00448">
    <property type="entry name" value="rpoE"/>
    <property type="match status" value="1"/>
</dbReference>
<dbReference type="SUPFAM" id="SSF50249">
    <property type="entry name" value="Nucleic acid-binding proteins"/>
    <property type="match status" value="1"/>
</dbReference>
<comment type="domain">
    <text evidence="4">Forms 2 domains with an elongated structure; Rpo4 packs into the hinge region between the 2 domains.</text>
</comment>
<accession>A0A7C4E1L9</accession>
<dbReference type="InterPro" id="IPR045113">
    <property type="entry name" value="Rpb7-like"/>
</dbReference>
<evidence type="ECO:0000259" key="5">
    <source>
        <dbReference type="PROSITE" id="PS50126"/>
    </source>
</evidence>
<dbReference type="AlphaFoldDB" id="A0A7C4E1L9"/>
<evidence type="ECO:0000256" key="1">
    <source>
        <dbReference type="ARBA" id="ARBA00009307"/>
    </source>
</evidence>
<comment type="similarity">
    <text evidence="1 4">Belongs to the eukaryotic RPB7/RPC8 RNA polymerase subunit family.</text>
</comment>
<evidence type="ECO:0000313" key="6">
    <source>
        <dbReference type="EMBL" id="HGL40662.1"/>
    </source>
</evidence>
<dbReference type="InterPro" id="IPR005576">
    <property type="entry name" value="Rpb7-like_N"/>
</dbReference>
<dbReference type="EMBL" id="DTCM01000038">
    <property type="protein sequence ID" value="HGL40662.1"/>
    <property type="molecule type" value="Genomic_DNA"/>
</dbReference>
<dbReference type="SMART" id="SM00316">
    <property type="entry name" value="S1"/>
    <property type="match status" value="1"/>
</dbReference>
<dbReference type="Gene3D" id="2.40.50.140">
    <property type="entry name" value="Nucleic acid-binding proteins"/>
    <property type="match status" value="1"/>
</dbReference>
<dbReference type="EMBL" id="DRXG01000007">
    <property type="protein sequence ID" value="HHN51775.1"/>
    <property type="molecule type" value="Genomic_DNA"/>
</dbReference>
<dbReference type="GO" id="GO:0003677">
    <property type="term" value="F:DNA binding"/>
    <property type="evidence" value="ECO:0007669"/>
    <property type="project" value="InterPro"/>
</dbReference>
<name>A0A7C4E1L9_CALS0</name>
<keyword evidence="4 7" id="KW-0548">Nucleotidyltransferase</keyword>
<dbReference type="GO" id="GO:0000428">
    <property type="term" value="C:DNA-directed RNA polymerase complex"/>
    <property type="evidence" value="ECO:0007669"/>
    <property type="project" value="UniProtKB-KW"/>
</dbReference>
<evidence type="ECO:0000313" key="7">
    <source>
        <dbReference type="EMBL" id="HGN90558.1"/>
    </source>
</evidence>
<keyword evidence="2 4" id="KW-0240">DNA-directed RNA polymerase</keyword>
<dbReference type="InterPro" id="IPR004519">
    <property type="entry name" value="RNAP_E/RPC8"/>
</dbReference>
<protein>
    <recommendedName>
        <fullName evidence="4">DNA-directed RNA polymerase subunit Rpo7</fullName>
        <ecNumber evidence="4">2.7.7.6</ecNumber>
    </recommendedName>
    <alternativeName>
        <fullName evidence="4">DNA-directed RNA polymerase subunit E</fullName>
    </alternativeName>
</protein>
<dbReference type="GO" id="GO:0006352">
    <property type="term" value="P:DNA-templated transcription initiation"/>
    <property type="evidence" value="ECO:0007669"/>
    <property type="project" value="InterPro"/>
</dbReference>
<evidence type="ECO:0000256" key="2">
    <source>
        <dbReference type="ARBA" id="ARBA00022478"/>
    </source>
</evidence>
<proteinExistence type="inferred from homology"/>
<organism evidence="7">
    <name type="scientific">Caldiarchaeum subterraneum</name>
    <dbReference type="NCBI Taxonomy" id="311458"/>
    <lineage>
        <taxon>Archaea</taxon>
        <taxon>Nitrososphaerota</taxon>
        <taxon>Candidatus Caldarchaeales</taxon>
        <taxon>Candidatus Caldarchaeaceae</taxon>
        <taxon>Candidatus Caldarchaeum</taxon>
    </lineage>
</organism>
<dbReference type="EMBL" id="DTAD01000060">
    <property type="protein sequence ID" value="HGN90558.1"/>
    <property type="molecule type" value="Genomic_DNA"/>
</dbReference>
<keyword evidence="4" id="KW-0963">Cytoplasm</keyword>
<reference evidence="7" key="1">
    <citation type="journal article" date="2020" name="mSystems">
        <title>Genome- and Community-Level Interaction Insights into Carbon Utilization and Element Cycling Functions of Hydrothermarchaeota in Hydrothermal Sediment.</title>
        <authorList>
            <person name="Zhou Z."/>
            <person name="Liu Y."/>
            <person name="Xu W."/>
            <person name="Pan J."/>
            <person name="Luo Z.H."/>
            <person name="Li M."/>
        </authorList>
    </citation>
    <scope>NUCLEOTIDE SEQUENCE [LARGE SCALE GENOMIC DNA]</scope>
    <source>
        <strain evidence="8">SpSt-1073</strain>
        <strain evidence="7">SpSt-613</strain>
        <strain evidence="6">SpSt-669</strain>
    </source>
</reference>
<dbReference type="PROSITE" id="PS50126">
    <property type="entry name" value="S1"/>
    <property type="match status" value="1"/>
</dbReference>
<evidence type="ECO:0000256" key="3">
    <source>
        <dbReference type="ARBA" id="ARBA00023163"/>
    </source>
</evidence>